<evidence type="ECO:0000256" key="7">
    <source>
        <dbReference type="ARBA" id="ARBA00023136"/>
    </source>
</evidence>
<dbReference type="PANTHER" id="PTHR42865:SF5">
    <property type="entry name" value="L-CYSTINE TRANSPORTER TCYP"/>
    <property type="match status" value="1"/>
</dbReference>
<comment type="subcellular location">
    <subcellularLocation>
        <location evidence="1">Membrane</location>
        <topology evidence="1">Multi-pass membrane protein</topology>
    </subcellularLocation>
</comment>
<protein>
    <recommendedName>
        <fullName evidence="3">L-cystine uptake protein TcyP</fullName>
    </recommendedName>
    <alternativeName>
        <fullName evidence="8">Transporter of cystine TcyP</fullName>
    </alternativeName>
</protein>
<accession>A0A842JA14</accession>
<feature type="transmembrane region" description="Helical" evidence="9">
    <location>
        <begin position="37"/>
        <end position="55"/>
    </location>
</feature>
<feature type="transmembrane region" description="Helical" evidence="9">
    <location>
        <begin position="423"/>
        <end position="443"/>
    </location>
</feature>
<organism evidence="10 11">
    <name type="scientific">Gordonibacter massiliensis</name>
    <name type="common">ex Traore et al. 2017</name>
    <dbReference type="NCBI Taxonomy" id="1841863"/>
    <lineage>
        <taxon>Bacteria</taxon>
        <taxon>Bacillati</taxon>
        <taxon>Actinomycetota</taxon>
        <taxon>Coriobacteriia</taxon>
        <taxon>Eggerthellales</taxon>
        <taxon>Eggerthellaceae</taxon>
        <taxon>Gordonibacter</taxon>
    </lineage>
</organism>
<evidence type="ECO:0000256" key="3">
    <source>
        <dbReference type="ARBA" id="ARBA00022031"/>
    </source>
</evidence>
<feature type="transmembrane region" description="Helical" evidence="9">
    <location>
        <begin position="293"/>
        <end position="312"/>
    </location>
</feature>
<evidence type="ECO:0000256" key="6">
    <source>
        <dbReference type="ARBA" id="ARBA00022989"/>
    </source>
</evidence>
<dbReference type="SUPFAM" id="SSF118215">
    <property type="entry name" value="Proton glutamate symport protein"/>
    <property type="match status" value="1"/>
</dbReference>
<proteinExistence type="inferred from homology"/>
<feature type="transmembrane region" description="Helical" evidence="9">
    <location>
        <begin position="75"/>
        <end position="96"/>
    </location>
</feature>
<dbReference type="AlphaFoldDB" id="A0A842JA14"/>
<evidence type="ECO:0000256" key="5">
    <source>
        <dbReference type="ARBA" id="ARBA00022692"/>
    </source>
</evidence>
<dbReference type="GO" id="GO:0015184">
    <property type="term" value="F:L-cystine transmembrane transporter activity"/>
    <property type="evidence" value="ECO:0007669"/>
    <property type="project" value="TreeGrafter"/>
</dbReference>
<evidence type="ECO:0000256" key="1">
    <source>
        <dbReference type="ARBA" id="ARBA00004141"/>
    </source>
</evidence>
<evidence type="ECO:0000256" key="4">
    <source>
        <dbReference type="ARBA" id="ARBA00022448"/>
    </source>
</evidence>
<evidence type="ECO:0000256" key="8">
    <source>
        <dbReference type="ARBA" id="ARBA00031293"/>
    </source>
</evidence>
<keyword evidence="6 9" id="KW-1133">Transmembrane helix</keyword>
<evidence type="ECO:0000256" key="9">
    <source>
        <dbReference type="SAM" id="Phobius"/>
    </source>
</evidence>
<feature type="transmembrane region" description="Helical" evidence="9">
    <location>
        <begin position="365"/>
        <end position="387"/>
    </location>
</feature>
<dbReference type="Pfam" id="PF00375">
    <property type="entry name" value="SDF"/>
    <property type="match status" value="1"/>
</dbReference>
<evidence type="ECO:0000313" key="10">
    <source>
        <dbReference type="EMBL" id="MBC2888304.1"/>
    </source>
</evidence>
<reference evidence="10 11" key="1">
    <citation type="submission" date="2020-08" db="EMBL/GenBank/DDBJ databases">
        <authorList>
            <person name="Liu C."/>
            <person name="Sun Q."/>
        </authorList>
    </citation>
    <scope>NUCLEOTIDE SEQUENCE [LARGE SCALE GENOMIC DNA]</scope>
    <source>
        <strain evidence="10 11">N22</strain>
    </source>
</reference>
<dbReference type="GO" id="GO:0015293">
    <property type="term" value="F:symporter activity"/>
    <property type="evidence" value="ECO:0007669"/>
    <property type="project" value="InterPro"/>
</dbReference>
<feature type="transmembrane region" description="Helical" evidence="9">
    <location>
        <begin position="6"/>
        <end position="25"/>
    </location>
</feature>
<dbReference type="InterPro" id="IPR001991">
    <property type="entry name" value="Na-dicarboxylate_symporter"/>
</dbReference>
<feature type="transmembrane region" description="Helical" evidence="9">
    <location>
        <begin position="189"/>
        <end position="207"/>
    </location>
</feature>
<feature type="transmembrane region" description="Helical" evidence="9">
    <location>
        <begin position="253"/>
        <end position="273"/>
    </location>
</feature>
<gene>
    <name evidence="10" type="ORF">H7313_02925</name>
</gene>
<dbReference type="InterPro" id="IPR036458">
    <property type="entry name" value="Na:dicarbo_symporter_sf"/>
</dbReference>
<feature type="transmembrane region" description="Helical" evidence="9">
    <location>
        <begin position="399"/>
        <end position="417"/>
    </location>
</feature>
<dbReference type="RefSeq" id="WP_185904250.1">
    <property type="nucleotide sequence ID" value="NZ_JACMSE010000001.1"/>
</dbReference>
<name>A0A842JA14_9ACTN</name>
<dbReference type="EMBL" id="JACMSE010000001">
    <property type="protein sequence ID" value="MBC2888304.1"/>
    <property type="molecule type" value="Genomic_DNA"/>
</dbReference>
<dbReference type="PRINTS" id="PR00173">
    <property type="entry name" value="EDTRNSPORT"/>
</dbReference>
<comment type="similarity">
    <text evidence="2">Belongs to the dicarboxylate/amino acid:cation symporter (DAACS) (TC 2.A.23) family.</text>
</comment>
<feature type="transmembrane region" description="Helical" evidence="9">
    <location>
        <begin position="108"/>
        <end position="131"/>
    </location>
</feature>
<evidence type="ECO:0000313" key="11">
    <source>
        <dbReference type="Proteomes" id="UP000587396"/>
    </source>
</evidence>
<dbReference type="GO" id="GO:0005886">
    <property type="term" value="C:plasma membrane"/>
    <property type="evidence" value="ECO:0007669"/>
    <property type="project" value="TreeGrafter"/>
</dbReference>
<dbReference type="Proteomes" id="UP000587396">
    <property type="component" value="Unassembled WGS sequence"/>
</dbReference>
<keyword evidence="4" id="KW-0813">Transport</keyword>
<keyword evidence="7 9" id="KW-0472">Membrane</keyword>
<evidence type="ECO:0000256" key="2">
    <source>
        <dbReference type="ARBA" id="ARBA00006148"/>
    </source>
</evidence>
<dbReference type="PANTHER" id="PTHR42865">
    <property type="entry name" value="PROTON/GLUTAMATE-ASPARTATE SYMPORTER"/>
    <property type="match status" value="1"/>
</dbReference>
<keyword evidence="5 9" id="KW-0812">Transmembrane</keyword>
<comment type="caution">
    <text evidence="10">The sequence shown here is derived from an EMBL/GenBank/DDBJ whole genome shotgun (WGS) entry which is preliminary data.</text>
</comment>
<sequence length="495" mass="50309">MSLDAILPVAAVLAVFVALLLALRFMKAKGMGFTPRVFTALGLGIALGIGIQLTLGRGSDAASTALDWMSIVGQGYIALLKMLVMPLVFVAIVGAFTRTKVTENLGRISAVVLAVLLGTVAVAALTGWAAVAFSGLAGASFTDAGAGASADSLQALQTEQQQVADLSLPQMILSFVPVNVFADLAGSRATSTIAVVIFAAITGIAYLKLRARGDDGDGAGSESPTSDDADDAAASAGRQAAFFKQLIDSLYGIVMRIVSMVLALTPYGVLALIAHVMATSDYAAILDLGKFVAVSYAALLFMLLVHCLILLANRVSPLTYLKKAFPVLSFAFVARSSAGAVPLNIETQTRALGVGEATANFSASFGMSIGQNGCAGIYPAMLATIIAPTVGIDVFSPTFVAGLVAVVVISSFGVAGVGGGATFASLIVLGTMGLPIEIVGLLASVEPLIDMGRTALNVSDSMVAGVTASNAVGDLDRAVLRDPNARVSGEEPAGV</sequence>
<dbReference type="Gene3D" id="1.10.3860.10">
    <property type="entry name" value="Sodium:dicarboxylate symporter"/>
    <property type="match status" value="1"/>
</dbReference>
<keyword evidence="11" id="KW-1185">Reference proteome</keyword>